<dbReference type="RefSeq" id="WP_308479760.1">
    <property type="nucleotide sequence ID" value="NZ_OY726397.1"/>
</dbReference>
<feature type="compositionally biased region" description="Low complexity" evidence="3">
    <location>
        <begin position="41"/>
        <end position="58"/>
    </location>
</feature>
<dbReference type="PANTHER" id="PTHR37042">
    <property type="entry name" value="OUTER MEMBRANE PROTEIN RV1973"/>
    <property type="match status" value="1"/>
</dbReference>
<proteinExistence type="predicted"/>
<reference evidence="5 6" key="1">
    <citation type="submission" date="2023-08" db="EMBL/GenBank/DDBJ databases">
        <authorList>
            <person name="Folkvardsen B D."/>
            <person name="Norman A."/>
        </authorList>
    </citation>
    <scope>NUCLEOTIDE SEQUENCE [LARGE SCALE GENOMIC DNA]</scope>
    <source>
        <strain evidence="5 6">Mu0053</strain>
    </source>
</reference>
<keyword evidence="6" id="KW-1185">Reference proteome</keyword>
<evidence type="ECO:0000256" key="1">
    <source>
        <dbReference type="ARBA" id="ARBA00004370"/>
    </source>
</evidence>
<evidence type="ECO:0000313" key="5">
    <source>
        <dbReference type="EMBL" id="CAJ1510154.1"/>
    </source>
</evidence>
<dbReference type="PANTHER" id="PTHR37042:SF4">
    <property type="entry name" value="OUTER MEMBRANE PROTEIN RV1973"/>
    <property type="match status" value="1"/>
</dbReference>
<evidence type="ECO:0000256" key="2">
    <source>
        <dbReference type="ARBA" id="ARBA00023136"/>
    </source>
</evidence>
<accession>A0ABN9NPS0</accession>
<sequence>MEDQRTGSGDLSDAAEGSPVEESEATQRRPRVPQGKRRRAAATAPPGEDAPGPGAAADPDAEPDEPAAPEAPEQSPAEAVVLVERTPPGRRAPIVIGIAAALFIGAGAFAGAMAQPYIAERAAVQTKVEIARTAADAITTLWTYTPENMDQLANRSARFLAGDFQAEYRKYIDAIVPTNRQAQVSNSTEVVGAAVESLDGPDATAIVYTNSTSTSPLTKDIPSLKYISYRLTLHQDSGDWLVTGMSAITNLDLTPQI</sequence>
<keyword evidence="2 4" id="KW-0472">Membrane</keyword>
<comment type="subcellular location">
    <subcellularLocation>
        <location evidence="1">Membrane</location>
    </subcellularLocation>
</comment>
<dbReference type="Proteomes" id="UP001190465">
    <property type="component" value="Chromosome"/>
</dbReference>
<protein>
    <submittedName>
        <fullName evidence="5">Mammalian cell entry protein</fullName>
    </submittedName>
</protein>
<feature type="compositionally biased region" description="Low complexity" evidence="3">
    <location>
        <begin position="68"/>
        <end position="77"/>
    </location>
</feature>
<gene>
    <name evidence="5" type="ORF">MU0053_004469</name>
</gene>
<feature type="region of interest" description="Disordered" evidence="3">
    <location>
        <begin position="1"/>
        <end position="77"/>
    </location>
</feature>
<organism evidence="5 6">
    <name type="scientific">[Mycobacterium] burgundiense</name>
    <dbReference type="NCBI Taxonomy" id="3064286"/>
    <lineage>
        <taxon>Bacteria</taxon>
        <taxon>Bacillati</taxon>
        <taxon>Actinomycetota</taxon>
        <taxon>Actinomycetes</taxon>
        <taxon>Mycobacteriales</taxon>
        <taxon>Mycobacteriaceae</taxon>
        <taxon>Mycolicibacterium</taxon>
    </lineage>
</organism>
<evidence type="ECO:0000256" key="3">
    <source>
        <dbReference type="SAM" id="MobiDB-lite"/>
    </source>
</evidence>
<feature type="transmembrane region" description="Helical" evidence="4">
    <location>
        <begin position="94"/>
        <end position="118"/>
    </location>
</feature>
<feature type="compositionally biased region" description="Basic residues" evidence="3">
    <location>
        <begin position="28"/>
        <end position="40"/>
    </location>
</feature>
<evidence type="ECO:0000313" key="6">
    <source>
        <dbReference type="Proteomes" id="UP001190465"/>
    </source>
</evidence>
<keyword evidence="4" id="KW-0812">Transmembrane</keyword>
<keyword evidence="4" id="KW-1133">Transmembrane helix</keyword>
<evidence type="ECO:0000256" key="4">
    <source>
        <dbReference type="SAM" id="Phobius"/>
    </source>
</evidence>
<name>A0ABN9NPS0_9MYCO</name>
<dbReference type="EMBL" id="OY726397">
    <property type="protein sequence ID" value="CAJ1510154.1"/>
    <property type="molecule type" value="Genomic_DNA"/>
</dbReference>